<dbReference type="CDD" id="cd00878">
    <property type="entry name" value="Arf_Arl"/>
    <property type="match status" value="1"/>
</dbReference>
<evidence type="ECO:0000313" key="6">
    <source>
        <dbReference type="EMBL" id="KAJ3444275.1"/>
    </source>
</evidence>
<comment type="caution">
    <text evidence="6">The sequence shown here is derived from an EMBL/GenBank/DDBJ whole genome shotgun (WGS) entry which is preliminary data.</text>
</comment>
<dbReference type="EMBL" id="JANTQA010000023">
    <property type="protein sequence ID" value="KAJ3444275.1"/>
    <property type="molecule type" value="Genomic_DNA"/>
</dbReference>
<dbReference type="GO" id="GO:0005525">
    <property type="term" value="F:GTP binding"/>
    <property type="evidence" value="ECO:0007669"/>
    <property type="project" value="UniProtKB-KW"/>
</dbReference>
<dbReference type="PROSITE" id="PS51417">
    <property type="entry name" value="ARF"/>
    <property type="match status" value="1"/>
</dbReference>
<feature type="binding site" evidence="4">
    <location>
        <begin position="24"/>
        <end position="31"/>
    </location>
    <ligand>
        <name>GTP</name>
        <dbReference type="ChEBI" id="CHEBI:37565"/>
    </ligand>
</feature>
<dbReference type="GO" id="GO:0003924">
    <property type="term" value="F:GTPase activity"/>
    <property type="evidence" value="ECO:0007669"/>
    <property type="project" value="InterPro"/>
</dbReference>
<dbReference type="FunFam" id="3.40.50.300:FF:001166">
    <property type="entry name" value="ADP-ribosylation factor D"/>
    <property type="match status" value="1"/>
</dbReference>
<gene>
    <name evidence="6" type="ORF">M0812_10128</name>
</gene>
<dbReference type="Gene3D" id="3.40.50.300">
    <property type="entry name" value="P-loop containing nucleotide triphosphate hydrolases"/>
    <property type="match status" value="1"/>
</dbReference>
<evidence type="ECO:0000256" key="3">
    <source>
        <dbReference type="ARBA" id="ARBA00023134"/>
    </source>
</evidence>
<organism evidence="6 7">
    <name type="scientific">Anaeramoeba flamelloides</name>
    <dbReference type="NCBI Taxonomy" id="1746091"/>
    <lineage>
        <taxon>Eukaryota</taxon>
        <taxon>Metamonada</taxon>
        <taxon>Anaeramoebidae</taxon>
        <taxon>Anaeramoeba</taxon>
    </lineage>
</organism>
<name>A0AAV7ZSK2_9EUKA</name>
<dbReference type="SMART" id="SM00177">
    <property type="entry name" value="ARF"/>
    <property type="match status" value="1"/>
</dbReference>
<dbReference type="InterPro" id="IPR006689">
    <property type="entry name" value="Small_GTPase_ARF/SAR"/>
</dbReference>
<dbReference type="SMART" id="SM00178">
    <property type="entry name" value="SAR"/>
    <property type="match status" value="1"/>
</dbReference>
<dbReference type="PANTHER" id="PTHR11711">
    <property type="entry name" value="ADP RIBOSYLATION FACTOR-RELATED"/>
    <property type="match status" value="1"/>
</dbReference>
<keyword evidence="5" id="KW-0479">Metal-binding</keyword>
<feature type="binding site" evidence="4">
    <location>
        <position position="70"/>
    </location>
    <ligand>
        <name>GTP</name>
        <dbReference type="ChEBI" id="CHEBI:37565"/>
    </ligand>
</feature>
<dbReference type="PRINTS" id="PR00328">
    <property type="entry name" value="SAR1GTPBP"/>
</dbReference>
<feature type="binding site" evidence="5">
    <location>
        <position position="31"/>
    </location>
    <ligand>
        <name>Mg(2+)</name>
        <dbReference type="ChEBI" id="CHEBI:18420"/>
    </ligand>
</feature>
<accession>A0AAV7ZSK2</accession>
<dbReference type="SUPFAM" id="SSF52540">
    <property type="entry name" value="P-loop containing nucleoside triphosphate hydrolases"/>
    <property type="match status" value="1"/>
</dbReference>
<sequence length="196" mass="22765">MGNPFQKLFSKVLWEEGLNTPMIGLDSAGKTTILYKLKLGEIRTWIPTIGLTAETLWYKKTRLSCFDVGGSGRIYPPLETHFGNINSLIYVIDSANHESFSIEENKKQIHYFFNLEKLKSLPILIFANKQDLPNSMNPQEIIETFDLNKFRDRKWLIQPCKAILGEGLYEGFKWLVSILQTQEFENKKENEKENEK</sequence>
<evidence type="ECO:0000313" key="7">
    <source>
        <dbReference type="Proteomes" id="UP001146793"/>
    </source>
</evidence>
<keyword evidence="2 4" id="KW-0547">Nucleotide-binding</keyword>
<evidence type="ECO:0000256" key="2">
    <source>
        <dbReference type="ARBA" id="ARBA00022741"/>
    </source>
</evidence>
<keyword evidence="5" id="KW-0460">Magnesium</keyword>
<evidence type="ECO:0000256" key="1">
    <source>
        <dbReference type="ARBA" id="ARBA00010290"/>
    </source>
</evidence>
<proteinExistence type="inferred from homology"/>
<reference evidence="6" key="1">
    <citation type="submission" date="2022-08" db="EMBL/GenBank/DDBJ databases">
        <title>Novel sulphate-reducing endosymbionts in the free-living metamonad Anaeramoeba.</title>
        <authorList>
            <person name="Jerlstrom-Hultqvist J."/>
            <person name="Cepicka I."/>
            <person name="Gallot-Lavallee L."/>
            <person name="Salas-Leiva D."/>
            <person name="Curtis B.A."/>
            <person name="Zahonova K."/>
            <person name="Pipaliya S."/>
            <person name="Dacks J."/>
            <person name="Roger A.J."/>
        </authorList>
    </citation>
    <scope>NUCLEOTIDE SEQUENCE</scope>
    <source>
        <strain evidence="6">Busselton2</strain>
    </source>
</reference>
<dbReference type="Proteomes" id="UP001146793">
    <property type="component" value="Unassembled WGS sequence"/>
</dbReference>
<feature type="binding site" evidence="5">
    <location>
        <position position="48"/>
    </location>
    <ligand>
        <name>Mg(2+)</name>
        <dbReference type="ChEBI" id="CHEBI:18420"/>
    </ligand>
</feature>
<feature type="binding site" evidence="4">
    <location>
        <begin position="128"/>
        <end position="131"/>
    </location>
    <ligand>
        <name>GTP</name>
        <dbReference type="ChEBI" id="CHEBI:37565"/>
    </ligand>
</feature>
<dbReference type="InterPro" id="IPR027417">
    <property type="entry name" value="P-loop_NTPase"/>
</dbReference>
<evidence type="ECO:0000256" key="5">
    <source>
        <dbReference type="PIRSR" id="PIRSR606689-2"/>
    </source>
</evidence>
<dbReference type="AlphaFoldDB" id="A0AAV7ZSK2"/>
<protein>
    <submittedName>
        <fullName evidence="6">Adp-ribosylation factor</fullName>
    </submittedName>
</protein>
<keyword evidence="3 4" id="KW-0342">GTP-binding</keyword>
<dbReference type="InterPro" id="IPR024156">
    <property type="entry name" value="Small_GTPase_ARF"/>
</dbReference>
<dbReference type="Pfam" id="PF00025">
    <property type="entry name" value="Arf"/>
    <property type="match status" value="1"/>
</dbReference>
<dbReference type="GO" id="GO:0046872">
    <property type="term" value="F:metal ion binding"/>
    <property type="evidence" value="ECO:0007669"/>
    <property type="project" value="UniProtKB-KW"/>
</dbReference>
<evidence type="ECO:0000256" key="4">
    <source>
        <dbReference type="PIRSR" id="PIRSR606689-1"/>
    </source>
</evidence>
<comment type="similarity">
    <text evidence="1">Belongs to the small GTPase superfamily. Arf family.</text>
</comment>